<keyword evidence="1" id="KW-1003">Cell membrane</keyword>
<dbReference type="PANTHER" id="PTHR35813:SF1">
    <property type="entry name" value="INNER MEMBRANE PROTEIN YBAN"/>
    <property type="match status" value="1"/>
</dbReference>
<comment type="subcellular location">
    <subcellularLocation>
        <location evidence="1">Cell inner membrane</location>
        <topology evidence="1">Multi-pass membrane protein</topology>
    </subcellularLocation>
</comment>
<dbReference type="EMBL" id="BAABCX010000001">
    <property type="protein sequence ID" value="GAA3529004.1"/>
    <property type="molecule type" value="Genomic_DNA"/>
</dbReference>
<comment type="caution">
    <text evidence="3">The sequence shown here is derived from an EMBL/GenBank/DDBJ whole genome shotgun (WGS) entry which is preliminary data.</text>
</comment>
<reference evidence="4" key="1">
    <citation type="journal article" date="2019" name="Int. J. Syst. Evol. Microbiol.">
        <title>The Global Catalogue of Microorganisms (GCM) 10K type strain sequencing project: providing services to taxonomists for standard genome sequencing and annotation.</title>
        <authorList>
            <consortium name="The Broad Institute Genomics Platform"/>
            <consortium name="The Broad Institute Genome Sequencing Center for Infectious Disease"/>
            <person name="Wu L."/>
            <person name="Ma J."/>
        </authorList>
    </citation>
    <scope>NUCLEOTIDE SEQUENCE [LARGE SCALE GENOMIC DNA]</scope>
    <source>
        <strain evidence="4">JCM 17110</strain>
    </source>
</reference>
<gene>
    <name evidence="3" type="ORF">GCM10022394_05240</name>
</gene>
<feature type="transmembrane region" description="Helical" evidence="2">
    <location>
        <begin position="12"/>
        <end position="38"/>
    </location>
</feature>
<evidence type="ECO:0000256" key="2">
    <source>
        <dbReference type="SAM" id="Phobius"/>
    </source>
</evidence>
<evidence type="ECO:0000256" key="1">
    <source>
        <dbReference type="PIRNR" id="PIRNR016789"/>
    </source>
</evidence>
<evidence type="ECO:0000313" key="4">
    <source>
        <dbReference type="Proteomes" id="UP001500795"/>
    </source>
</evidence>
<keyword evidence="2" id="KW-1133">Transmembrane helix</keyword>
<dbReference type="Pfam" id="PF04304">
    <property type="entry name" value="DUF454"/>
    <property type="match status" value="1"/>
</dbReference>
<dbReference type="Proteomes" id="UP001500795">
    <property type="component" value="Unassembled WGS sequence"/>
</dbReference>
<feature type="transmembrane region" description="Helical" evidence="2">
    <location>
        <begin position="101"/>
        <end position="117"/>
    </location>
</feature>
<feature type="transmembrane region" description="Helical" evidence="2">
    <location>
        <begin position="76"/>
        <end position="95"/>
    </location>
</feature>
<evidence type="ECO:0000313" key="3">
    <source>
        <dbReference type="EMBL" id="GAA3529004.1"/>
    </source>
</evidence>
<proteinExistence type="predicted"/>
<keyword evidence="2" id="KW-0812">Transmembrane</keyword>
<protein>
    <recommendedName>
        <fullName evidence="1">Inner membrane protein</fullName>
    </recommendedName>
</protein>
<dbReference type="InterPro" id="IPR007401">
    <property type="entry name" value="DUF454"/>
</dbReference>
<sequence length="130" mass="14860">MRVLFALLGSLSLGLGVLGVFLPVLPTTPFVLLSAFLFGKSSPRVHRWLLHHPWFGGMIQDWQQCRGLRSHVRRRALLLMSASFAFSIYMVPLWWVKIGLVLTYVALLVWFLRLPLLPDRPAVAMKQPRP</sequence>
<keyword evidence="4" id="KW-1185">Reference proteome</keyword>
<organism evidence="3 4">
    <name type="scientific">Zobellella aerophila</name>
    <dbReference type="NCBI Taxonomy" id="870480"/>
    <lineage>
        <taxon>Bacteria</taxon>
        <taxon>Pseudomonadati</taxon>
        <taxon>Pseudomonadota</taxon>
        <taxon>Gammaproteobacteria</taxon>
        <taxon>Aeromonadales</taxon>
        <taxon>Aeromonadaceae</taxon>
        <taxon>Zobellella</taxon>
    </lineage>
</organism>
<dbReference type="RefSeq" id="WP_344954434.1">
    <property type="nucleotide sequence ID" value="NZ_BAABCX010000001.1"/>
</dbReference>
<name>A0ABP6V8W6_9GAMM</name>
<keyword evidence="1" id="KW-0997">Cell inner membrane</keyword>
<dbReference type="PIRSF" id="PIRSF016789">
    <property type="entry name" value="DUF454"/>
    <property type="match status" value="1"/>
</dbReference>
<keyword evidence="1 2" id="KW-0472">Membrane</keyword>
<dbReference type="PANTHER" id="PTHR35813">
    <property type="entry name" value="INNER MEMBRANE PROTEIN YBAN"/>
    <property type="match status" value="1"/>
</dbReference>
<accession>A0ABP6V8W6</accession>